<evidence type="ECO:0000256" key="1">
    <source>
        <dbReference type="SAM" id="Phobius"/>
    </source>
</evidence>
<dbReference type="InterPro" id="IPR014756">
    <property type="entry name" value="Ig_E-set"/>
</dbReference>
<evidence type="ECO:0000259" key="2">
    <source>
        <dbReference type="Pfam" id="PF00174"/>
    </source>
</evidence>
<dbReference type="GO" id="GO:0008482">
    <property type="term" value="F:sulfite oxidase activity"/>
    <property type="evidence" value="ECO:0007669"/>
    <property type="project" value="TreeGrafter"/>
</dbReference>
<comment type="caution">
    <text evidence="3">The sequence shown here is derived from an EMBL/GenBank/DDBJ whole genome shotgun (WGS) entry which is preliminary data.</text>
</comment>
<dbReference type="STRING" id="1260918.AWC06_15660"/>
<dbReference type="GO" id="GO:0043546">
    <property type="term" value="F:molybdopterin cofactor binding"/>
    <property type="evidence" value="ECO:0007669"/>
    <property type="project" value="TreeGrafter"/>
</dbReference>
<keyword evidence="1" id="KW-0472">Membrane</keyword>
<dbReference type="InterPro" id="IPR036374">
    <property type="entry name" value="OxRdtase_Mopterin-bd_sf"/>
</dbReference>
<feature type="transmembrane region" description="Helical" evidence="1">
    <location>
        <begin position="67"/>
        <end position="87"/>
    </location>
</feature>
<evidence type="ECO:0000313" key="3">
    <source>
        <dbReference type="EMBL" id="ORV59573.1"/>
    </source>
</evidence>
<organism evidence="3 4">
    <name type="scientific">Mycobacterium fragae</name>
    <dbReference type="NCBI Taxonomy" id="1260918"/>
    <lineage>
        <taxon>Bacteria</taxon>
        <taxon>Bacillati</taxon>
        <taxon>Actinomycetota</taxon>
        <taxon>Actinomycetes</taxon>
        <taxon>Mycobacteriales</taxon>
        <taxon>Mycobacteriaceae</taxon>
        <taxon>Mycobacterium</taxon>
    </lineage>
</organism>
<dbReference type="SUPFAM" id="SSF56524">
    <property type="entry name" value="Oxidoreductase molybdopterin-binding domain"/>
    <property type="match status" value="1"/>
</dbReference>
<feature type="domain" description="Oxidoreductase molybdopterin-binding" evidence="2">
    <location>
        <begin position="236"/>
        <end position="387"/>
    </location>
</feature>
<reference evidence="3 4" key="1">
    <citation type="submission" date="2016-01" db="EMBL/GenBank/DDBJ databases">
        <title>The new phylogeny of the genus Mycobacterium.</title>
        <authorList>
            <person name="Tarcisio F."/>
            <person name="Conor M."/>
            <person name="Antonella G."/>
            <person name="Elisabetta G."/>
            <person name="Giulia F.S."/>
            <person name="Sara T."/>
            <person name="Anna F."/>
            <person name="Clotilde B."/>
            <person name="Roberto B."/>
            <person name="Veronica D.S."/>
            <person name="Fabio R."/>
            <person name="Monica P."/>
            <person name="Olivier J."/>
            <person name="Enrico T."/>
            <person name="Nicola S."/>
        </authorList>
    </citation>
    <scope>NUCLEOTIDE SEQUENCE [LARGE SCALE GENOMIC DNA]</scope>
    <source>
        <strain evidence="3 4">DSM 45731</strain>
    </source>
</reference>
<feature type="transmembrane region" description="Helical" evidence="1">
    <location>
        <begin position="94"/>
        <end position="112"/>
    </location>
</feature>
<dbReference type="PANTHER" id="PTHR19372">
    <property type="entry name" value="SULFITE REDUCTASE"/>
    <property type="match status" value="1"/>
</dbReference>
<dbReference type="PANTHER" id="PTHR19372:SF7">
    <property type="entry name" value="SULFITE OXIDASE, MITOCHONDRIAL"/>
    <property type="match status" value="1"/>
</dbReference>
<protein>
    <submittedName>
        <fullName evidence="3">Oxidoreductase</fullName>
    </submittedName>
</protein>
<dbReference type="AlphaFoldDB" id="A0A1X1URW3"/>
<dbReference type="Gene3D" id="3.90.420.10">
    <property type="entry name" value="Oxidoreductase, molybdopterin-binding domain"/>
    <property type="match status" value="1"/>
</dbReference>
<evidence type="ECO:0000313" key="4">
    <source>
        <dbReference type="Proteomes" id="UP000194000"/>
    </source>
</evidence>
<dbReference type="Proteomes" id="UP000194000">
    <property type="component" value="Unassembled WGS sequence"/>
</dbReference>
<keyword evidence="4" id="KW-1185">Reference proteome</keyword>
<feature type="transmembrane region" description="Helical" evidence="1">
    <location>
        <begin position="162"/>
        <end position="185"/>
    </location>
</feature>
<dbReference type="SUPFAM" id="SSF81296">
    <property type="entry name" value="E set domains"/>
    <property type="match status" value="1"/>
</dbReference>
<sequence length="512" mass="53982">MAVAPSNARMIAGVAAASVALGVAQLVGIPFGALADARTAIGSVAIDLTPGPIKEWAIQTLGSLDKFFVGVVVLVVIATIAAIAGTLETQRRPLGSAVIAAAGVLGCIAVLSRQGATALDIIPTVAGAACGVATLRLLTRRFWAGPEDRADHDEPDASRRRLVVYGLLGFGVVSGVAGAVVTRLVHSVATDRNAFALPRPRTSAPHIPPDVQPKGVALPSFITPSADFYRVDTALVVPQLGRGDWRLRIHGMVDREATYSFDDLAHFDVVETVTTLTCVSNPVGGNLISTGVWTGYRVADLLAAAGVHADADMVLSTSIDGFTAGTPVQALTDGRDALLAVGLNGQPLPIEHGYPARLVVPGLYGYVSATKWVVEIELTRFDKAQAYWTRQGWAPRAPIKTESRIDVPKGGQRVPMGNVVFGGVAWAQNRGVRAVEVLIDDGVWQPAQQGARYSNQTWRLWSFPWQAKSPGKHTITVRATDNTGAIQTAERVGPVPDGATGWHTVDFTVAET</sequence>
<dbReference type="GO" id="GO:0006790">
    <property type="term" value="P:sulfur compound metabolic process"/>
    <property type="evidence" value="ECO:0007669"/>
    <property type="project" value="TreeGrafter"/>
</dbReference>
<gene>
    <name evidence="3" type="ORF">AWC06_15660</name>
</gene>
<proteinExistence type="predicted"/>
<dbReference type="RefSeq" id="WP_169715337.1">
    <property type="nucleotide sequence ID" value="NZ_JACKVI010000014.1"/>
</dbReference>
<accession>A0A1X1URW3</accession>
<dbReference type="Gene3D" id="2.60.40.650">
    <property type="match status" value="1"/>
</dbReference>
<dbReference type="EMBL" id="LQOW01000024">
    <property type="protein sequence ID" value="ORV59573.1"/>
    <property type="molecule type" value="Genomic_DNA"/>
</dbReference>
<dbReference type="Pfam" id="PF00174">
    <property type="entry name" value="Oxidored_molyb"/>
    <property type="match status" value="1"/>
</dbReference>
<feature type="transmembrane region" description="Helical" evidence="1">
    <location>
        <begin position="118"/>
        <end position="139"/>
    </location>
</feature>
<keyword evidence="1" id="KW-1133">Transmembrane helix</keyword>
<keyword evidence="1" id="KW-0812">Transmembrane</keyword>
<name>A0A1X1URW3_9MYCO</name>
<dbReference type="GO" id="GO:0020037">
    <property type="term" value="F:heme binding"/>
    <property type="evidence" value="ECO:0007669"/>
    <property type="project" value="TreeGrafter"/>
</dbReference>
<dbReference type="InterPro" id="IPR000572">
    <property type="entry name" value="OxRdtase_Mopterin-bd_dom"/>
</dbReference>